<proteinExistence type="predicted"/>
<accession>A0A699IUK7</accession>
<feature type="non-terminal residue" evidence="1">
    <location>
        <position position="265"/>
    </location>
</feature>
<dbReference type="InterPro" id="IPR004242">
    <property type="entry name" value="Transposase_21"/>
</dbReference>
<dbReference type="Pfam" id="PF02992">
    <property type="entry name" value="Transposase_21"/>
    <property type="match status" value="1"/>
</dbReference>
<evidence type="ECO:0008006" key="2">
    <source>
        <dbReference type="Google" id="ProtNLM"/>
    </source>
</evidence>
<name>A0A699IUK7_TANCI</name>
<comment type="caution">
    <text evidence="1">The sequence shown here is derived from an EMBL/GenBank/DDBJ whole genome shotgun (WGS) entry which is preliminary data.</text>
</comment>
<sequence length="265" mass="30663">MTNGETVKDMTTKFDKLVKFEGQDFRRWQKKMHFLLTTLKVVYVLSTPSPERHEDETLETTRKRMKWKNDDYICRGHILNGYESIHACVNDCFLFRGDANKDVHFCPVCNTSRWKDNNTPGKKVPKKVLRYFSIIPRLQRLYKSSHTAKEMTWHATGKCTEPGKMQHPVDGKVWKDFDTKYLDFAAEPRNIRLGLAADASIRSATLLEYSRAVGCLMYAMISTRPDIAFAIGKLSRYTSNLGAQHWQALARVFQYLKGTMNYGLT</sequence>
<dbReference type="AlphaFoldDB" id="A0A699IUK7"/>
<dbReference type="PANTHER" id="PTHR10775">
    <property type="entry name" value="OS08G0208400 PROTEIN"/>
    <property type="match status" value="1"/>
</dbReference>
<gene>
    <name evidence="1" type="ORF">Tci_559271</name>
</gene>
<organism evidence="1">
    <name type="scientific">Tanacetum cinerariifolium</name>
    <name type="common">Dalmatian daisy</name>
    <name type="synonym">Chrysanthemum cinerariifolium</name>
    <dbReference type="NCBI Taxonomy" id="118510"/>
    <lineage>
        <taxon>Eukaryota</taxon>
        <taxon>Viridiplantae</taxon>
        <taxon>Streptophyta</taxon>
        <taxon>Embryophyta</taxon>
        <taxon>Tracheophyta</taxon>
        <taxon>Spermatophyta</taxon>
        <taxon>Magnoliopsida</taxon>
        <taxon>eudicotyledons</taxon>
        <taxon>Gunneridae</taxon>
        <taxon>Pentapetalae</taxon>
        <taxon>asterids</taxon>
        <taxon>campanulids</taxon>
        <taxon>Asterales</taxon>
        <taxon>Asteraceae</taxon>
        <taxon>Asteroideae</taxon>
        <taxon>Anthemideae</taxon>
        <taxon>Anthemidinae</taxon>
        <taxon>Tanacetum</taxon>
    </lineage>
</organism>
<evidence type="ECO:0000313" key="1">
    <source>
        <dbReference type="EMBL" id="GEZ87298.1"/>
    </source>
</evidence>
<reference evidence="1" key="1">
    <citation type="journal article" date="2019" name="Sci. Rep.">
        <title>Draft genome of Tanacetum cinerariifolium, the natural source of mosquito coil.</title>
        <authorList>
            <person name="Yamashiro T."/>
            <person name="Shiraishi A."/>
            <person name="Satake H."/>
            <person name="Nakayama K."/>
        </authorList>
    </citation>
    <scope>NUCLEOTIDE SEQUENCE</scope>
</reference>
<dbReference type="PANTHER" id="PTHR10775:SF185">
    <property type="entry name" value="OS08G0208400 PROTEIN"/>
    <property type="match status" value="1"/>
</dbReference>
<protein>
    <recommendedName>
        <fullName evidence="2">Zinc finger, CCHC-type</fullName>
    </recommendedName>
</protein>
<dbReference type="EMBL" id="BKCJ010335443">
    <property type="protein sequence ID" value="GEZ87298.1"/>
    <property type="molecule type" value="Genomic_DNA"/>
</dbReference>